<dbReference type="Gene3D" id="1.20.120.450">
    <property type="entry name" value="dinb family like domain"/>
    <property type="match status" value="1"/>
</dbReference>
<dbReference type="EMBL" id="FNAN01000002">
    <property type="protein sequence ID" value="SDD74199.1"/>
    <property type="molecule type" value="Genomic_DNA"/>
</dbReference>
<name>A0A1G6X7T6_9BACT</name>
<dbReference type="InterPro" id="IPR034660">
    <property type="entry name" value="DinB/YfiT-like"/>
</dbReference>
<dbReference type="SUPFAM" id="SSF109854">
    <property type="entry name" value="DinB/YfiT-like putative metalloenzymes"/>
    <property type="match status" value="1"/>
</dbReference>
<keyword evidence="2" id="KW-1185">Reference proteome</keyword>
<reference evidence="2" key="1">
    <citation type="submission" date="2016-10" db="EMBL/GenBank/DDBJ databases">
        <authorList>
            <person name="Varghese N."/>
            <person name="Submissions S."/>
        </authorList>
    </citation>
    <scope>NUCLEOTIDE SEQUENCE [LARGE SCALE GENOMIC DNA]</scope>
    <source>
        <strain evidence="2">DSM 25329</strain>
    </source>
</reference>
<sequence>MHADQRKKLINELSDLIKGGNAHVTLEDAIAGIPANLRTVIPDNLPYSIWQLLEHIRIAQKDIVDFSISKDYKTLIWPDEYWPEPTDEVSDVQWEASVKEISDDQQRFYQLLQDDEKDLFSPLPWGSGQNIVREAMLIADHNSYHIAEIIVARRLLGIWK</sequence>
<dbReference type="AlphaFoldDB" id="A0A1G6X7T6"/>
<dbReference type="STRING" id="659014.SAMN04487996_10286"/>
<dbReference type="Proteomes" id="UP000198748">
    <property type="component" value="Unassembled WGS sequence"/>
</dbReference>
<evidence type="ECO:0000313" key="1">
    <source>
        <dbReference type="EMBL" id="SDD74199.1"/>
    </source>
</evidence>
<dbReference type="RefSeq" id="WP_090146463.1">
    <property type="nucleotide sequence ID" value="NZ_FNAN01000002.1"/>
</dbReference>
<gene>
    <name evidence="1" type="ORF">SAMN04487996_10286</name>
</gene>
<dbReference type="OrthoDB" id="9798830at2"/>
<evidence type="ECO:0000313" key="2">
    <source>
        <dbReference type="Proteomes" id="UP000198748"/>
    </source>
</evidence>
<proteinExistence type="predicted"/>
<organism evidence="1 2">
    <name type="scientific">Dyadobacter soli</name>
    <dbReference type="NCBI Taxonomy" id="659014"/>
    <lineage>
        <taxon>Bacteria</taxon>
        <taxon>Pseudomonadati</taxon>
        <taxon>Bacteroidota</taxon>
        <taxon>Cytophagia</taxon>
        <taxon>Cytophagales</taxon>
        <taxon>Spirosomataceae</taxon>
        <taxon>Dyadobacter</taxon>
    </lineage>
</organism>
<accession>A0A1G6X7T6</accession>
<protein>
    <submittedName>
        <fullName evidence="1">DinB superfamily protein</fullName>
    </submittedName>
</protein>